<keyword evidence="3" id="KW-1185">Reference proteome</keyword>
<gene>
    <name evidence="2" type="ordered locus">FRAAL4989</name>
</gene>
<dbReference type="KEGG" id="fal:FRAAL4989"/>
<sequence length="84" mass="9191">MEAELARRPSGIPVTVNGQRVDLPDREVTGLEIKKAAVQQGVAIEVGFQLSVREGQRYRVIGDGDPIRVHPKQEFIAVAPDDNS</sequence>
<accession>Q0RFW0</accession>
<evidence type="ECO:0000259" key="1">
    <source>
        <dbReference type="Pfam" id="PF14452"/>
    </source>
</evidence>
<dbReference type="HOGENOM" id="CLU_187621_0_0_11"/>
<name>Q0RFW0_FRAAA</name>
<dbReference type="STRING" id="326424.FRAAL4989"/>
<protein>
    <recommendedName>
        <fullName evidence="1">Multi-ubiquitin domain-containing protein</fullName>
    </recommendedName>
</protein>
<evidence type="ECO:0000313" key="3">
    <source>
        <dbReference type="Proteomes" id="UP000000657"/>
    </source>
</evidence>
<dbReference type="EMBL" id="CT573213">
    <property type="protein sequence ID" value="CAJ63630.1"/>
    <property type="molecule type" value="Genomic_DNA"/>
</dbReference>
<evidence type="ECO:0000313" key="2">
    <source>
        <dbReference type="EMBL" id="CAJ63630.1"/>
    </source>
</evidence>
<feature type="domain" description="Multi-ubiquitin" evidence="1">
    <location>
        <begin position="14"/>
        <end position="80"/>
    </location>
</feature>
<dbReference type="AlphaFoldDB" id="Q0RFW0"/>
<proteinExistence type="predicted"/>
<reference evidence="2 3" key="1">
    <citation type="journal article" date="2007" name="Genome Res.">
        <title>Genome characteristics of facultatively symbiotic Frankia sp. strains reflect host range and host plant biogeography.</title>
        <authorList>
            <person name="Normand P."/>
            <person name="Lapierre P."/>
            <person name="Tisa L.S."/>
            <person name="Gogarten J.P."/>
            <person name="Alloisio N."/>
            <person name="Bagnarol E."/>
            <person name="Bassi C.A."/>
            <person name="Berry A.M."/>
            <person name="Bickhart D.M."/>
            <person name="Choisne N."/>
            <person name="Couloux A."/>
            <person name="Cournoyer B."/>
            <person name="Cruveiller S."/>
            <person name="Daubin V."/>
            <person name="Demange N."/>
            <person name="Francino M.P."/>
            <person name="Goltsman E."/>
            <person name="Huang Y."/>
            <person name="Kopp O.R."/>
            <person name="Labarre L."/>
            <person name="Lapidus A."/>
            <person name="Lavire C."/>
            <person name="Marechal J."/>
            <person name="Martinez M."/>
            <person name="Mastronunzio J.E."/>
            <person name="Mullin B.C."/>
            <person name="Niemann J."/>
            <person name="Pujic P."/>
            <person name="Rawnsley T."/>
            <person name="Rouy Z."/>
            <person name="Schenowitz C."/>
            <person name="Sellstedt A."/>
            <person name="Tavares F."/>
            <person name="Tomkins J.P."/>
            <person name="Vallenet D."/>
            <person name="Valverde C."/>
            <person name="Wall L.G."/>
            <person name="Wang Y."/>
            <person name="Medigue C."/>
            <person name="Benson D.R."/>
        </authorList>
    </citation>
    <scope>NUCLEOTIDE SEQUENCE [LARGE SCALE GENOMIC DNA]</scope>
    <source>
        <strain evidence="3">DSM 45986 / CECT 9034 / ACN14a</strain>
    </source>
</reference>
<dbReference type="InterPro" id="IPR027802">
    <property type="entry name" value="Multi-ubiquitin_dom"/>
</dbReference>
<organism evidence="2 3">
    <name type="scientific">Frankia alni (strain DSM 45986 / CECT 9034 / ACN14a)</name>
    <dbReference type="NCBI Taxonomy" id="326424"/>
    <lineage>
        <taxon>Bacteria</taxon>
        <taxon>Bacillati</taxon>
        <taxon>Actinomycetota</taxon>
        <taxon>Actinomycetes</taxon>
        <taxon>Frankiales</taxon>
        <taxon>Frankiaceae</taxon>
        <taxon>Frankia</taxon>
    </lineage>
</organism>
<dbReference type="Pfam" id="PF14452">
    <property type="entry name" value="Multi_ubiq"/>
    <property type="match status" value="1"/>
</dbReference>
<dbReference type="eggNOG" id="ENOG5033E0G">
    <property type="taxonomic scope" value="Bacteria"/>
</dbReference>
<dbReference type="Proteomes" id="UP000000657">
    <property type="component" value="Chromosome"/>
</dbReference>